<reference evidence="1 2" key="1">
    <citation type="submission" date="2020-05" db="EMBL/GenBank/DDBJ databases">
        <authorList>
            <person name="Khan S.A."/>
            <person name="Jeon C.O."/>
            <person name="Chun B.H."/>
        </authorList>
    </citation>
    <scope>NUCLEOTIDE SEQUENCE [LARGE SCALE GENOMIC DNA]</scope>
    <source>
        <strain evidence="1 2">S1162</strain>
    </source>
</reference>
<accession>A0ABX1W1Z1</accession>
<gene>
    <name evidence="1" type="ORF">HK413_08220</name>
</gene>
<protein>
    <submittedName>
        <fullName evidence="1">Uncharacterized protein</fullName>
    </submittedName>
</protein>
<keyword evidence="2" id="KW-1185">Reference proteome</keyword>
<proteinExistence type="predicted"/>
<evidence type="ECO:0000313" key="2">
    <source>
        <dbReference type="Proteomes" id="UP000566071"/>
    </source>
</evidence>
<dbReference type="Proteomes" id="UP000566071">
    <property type="component" value="Unassembled WGS sequence"/>
</dbReference>
<evidence type="ECO:0000313" key="1">
    <source>
        <dbReference type="EMBL" id="NNU34135.1"/>
    </source>
</evidence>
<comment type="caution">
    <text evidence="1">The sequence shown here is derived from an EMBL/GenBank/DDBJ whole genome shotgun (WGS) entry which is preliminary data.</text>
</comment>
<sequence>MPLIILLTFGAVKLQAQTNAVLQKAFKNSYADENNKNYTAAINDITPITQKGVMN</sequence>
<organism evidence="1 2">
    <name type="scientific">Mucilaginibacter humi</name>
    <dbReference type="NCBI Taxonomy" id="2732510"/>
    <lineage>
        <taxon>Bacteria</taxon>
        <taxon>Pseudomonadati</taxon>
        <taxon>Bacteroidota</taxon>
        <taxon>Sphingobacteriia</taxon>
        <taxon>Sphingobacteriales</taxon>
        <taxon>Sphingobacteriaceae</taxon>
        <taxon>Mucilaginibacter</taxon>
    </lineage>
</organism>
<name>A0ABX1W1Z1_9SPHI</name>
<dbReference type="RefSeq" id="WP_175269820.1">
    <property type="nucleotide sequence ID" value="NZ_JABFCR010000033.1"/>
</dbReference>
<dbReference type="EMBL" id="JABFCR010000033">
    <property type="protein sequence ID" value="NNU34135.1"/>
    <property type="molecule type" value="Genomic_DNA"/>
</dbReference>